<evidence type="ECO:0000256" key="2">
    <source>
        <dbReference type="ARBA" id="ARBA00006275"/>
    </source>
</evidence>
<dbReference type="EMBL" id="CP129968">
    <property type="protein sequence ID" value="WNB17081.1"/>
    <property type="molecule type" value="Genomic_DNA"/>
</dbReference>
<dbReference type="InterPro" id="IPR012944">
    <property type="entry name" value="SusD_RagB_dom"/>
</dbReference>
<evidence type="ECO:0000256" key="6">
    <source>
        <dbReference type="SAM" id="SignalP"/>
    </source>
</evidence>
<dbReference type="KEGG" id="marp:QYS47_32870"/>
<reference evidence="8" key="1">
    <citation type="submission" date="2023-08" db="EMBL/GenBank/DDBJ databases">
        <title>Comparative genomics and taxonomic characterization of three novel marine species of genus Marivirga.</title>
        <authorList>
            <person name="Muhammad N."/>
            <person name="Kim S.-G."/>
        </authorList>
    </citation>
    <scope>NUCLEOTIDE SEQUENCE</scope>
    <source>
        <strain evidence="8">BKB1-2</strain>
    </source>
</reference>
<evidence type="ECO:0000256" key="1">
    <source>
        <dbReference type="ARBA" id="ARBA00004442"/>
    </source>
</evidence>
<evidence type="ECO:0000259" key="7">
    <source>
        <dbReference type="Pfam" id="PF07980"/>
    </source>
</evidence>
<accession>A0AA51ZT19</accession>
<evidence type="ECO:0000256" key="5">
    <source>
        <dbReference type="ARBA" id="ARBA00023237"/>
    </source>
</evidence>
<feature type="chain" id="PRO_5041305041" evidence="6">
    <location>
        <begin position="18"/>
        <end position="509"/>
    </location>
</feature>
<dbReference type="SUPFAM" id="SSF48452">
    <property type="entry name" value="TPR-like"/>
    <property type="match status" value="1"/>
</dbReference>
<gene>
    <name evidence="8" type="ORF">QYS47_32870</name>
</gene>
<evidence type="ECO:0000256" key="4">
    <source>
        <dbReference type="ARBA" id="ARBA00023136"/>
    </source>
</evidence>
<dbReference type="AlphaFoldDB" id="A0AA51ZT19"/>
<dbReference type="GO" id="GO:0009279">
    <property type="term" value="C:cell outer membrane"/>
    <property type="evidence" value="ECO:0007669"/>
    <property type="project" value="UniProtKB-SubCell"/>
</dbReference>
<keyword evidence="5" id="KW-0998">Cell outer membrane</keyword>
<sequence>MKNIKLLLLGLSVVAFSCTDLEVEELDSVVVDSPSGDFSGVDPAANLTNAYVATANSLGSQDNTYALMEVSSDAQLVPTRGTDWGDNGVWRTLHQHTWDATHQFVLNGWNNQNSNVFTLNQIIAPESNASPQQLAEAKFLRALNVMLILDLWGQVPFRAANDGPDVLPDVLSREEAVALIEEDLSNTTIENLPDIGPGNDAEILRASKASAHFLRAKFYLNKHIFLGNPSGSAPDNADMDRVIEAVDAVTAAGFSLEEDYFEIFDPAPDNESIFTLERDAGGRIWNGLHYNHNEFEGNAGGGWNGFCTTAEFYAMFEGPESNAEGSGQELRRGYVPEDSLGFGFLVGQQYDFSGDPLTTRNGDPLVFSAELPGLAGNGEATGIRMLKYHPSNGGAFPNRQILFRYADAVLMKAEAELWKGNTGTALQIVNDLREVREASPLTSLDADEMLAERGRELYIEFWRRQDQIRFGTFTDTWSYKDNTEEFRVLFPIPNLAISTNPNLQQNPGY</sequence>
<comment type="subcellular location">
    <subcellularLocation>
        <location evidence="1">Cell outer membrane</location>
    </subcellularLocation>
</comment>
<dbReference type="Proteomes" id="UP001232019">
    <property type="component" value="Chromosome"/>
</dbReference>
<keyword evidence="3 6" id="KW-0732">Signal</keyword>
<dbReference type="PROSITE" id="PS51257">
    <property type="entry name" value="PROKAR_LIPOPROTEIN"/>
    <property type="match status" value="1"/>
</dbReference>
<evidence type="ECO:0000313" key="8">
    <source>
        <dbReference type="EMBL" id="WNB17081.1"/>
    </source>
</evidence>
<proteinExistence type="inferred from homology"/>
<keyword evidence="4" id="KW-0472">Membrane</keyword>
<comment type="similarity">
    <text evidence="2">Belongs to the SusD family.</text>
</comment>
<dbReference type="InterPro" id="IPR011990">
    <property type="entry name" value="TPR-like_helical_dom_sf"/>
</dbReference>
<dbReference type="RefSeq" id="WP_322346312.1">
    <property type="nucleotide sequence ID" value="NZ_CP129968.2"/>
</dbReference>
<evidence type="ECO:0000256" key="3">
    <source>
        <dbReference type="ARBA" id="ARBA00022729"/>
    </source>
</evidence>
<dbReference type="Pfam" id="PF07980">
    <property type="entry name" value="SusD_RagB"/>
    <property type="match status" value="1"/>
</dbReference>
<dbReference type="Gene3D" id="1.25.40.390">
    <property type="match status" value="1"/>
</dbReference>
<protein>
    <submittedName>
        <fullName evidence="8">RagB/SusD family nutrient uptake outer membrane protein</fullName>
    </submittedName>
</protein>
<feature type="domain" description="RagB/SusD" evidence="7">
    <location>
        <begin position="270"/>
        <end position="509"/>
    </location>
</feature>
<name>A0AA51ZT19_9BACT</name>
<feature type="signal peptide" evidence="6">
    <location>
        <begin position="1"/>
        <end position="17"/>
    </location>
</feature>
<organism evidence="8">
    <name type="scientific">Marivirga arenosa</name>
    <dbReference type="NCBI Taxonomy" id="3059076"/>
    <lineage>
        <taxon>Bacteria</taxon>
        <taxon>Pseudomonadati</taxon>
        <taxon>Bacteroidota</taxon>
        <taxon>Cytophagia</taxon>
        <taxon>Cytophagales</taxon>
        <taxon>Marivirgaceae</taxon>
        <taxon>Marivirga</taxon>
    </lineage>
</organism>